<dbReference type="PANTHER" id="PTHR43364:SF5">
    <property type="entry name" value="REDUCTASE"/>
    <property type="match status" value="1"/>
</dbReference>
<accession>A0ABV0B0H1</accession>
<dbReference type="Gene3D" id="3.20.20.100">
    <property type="entry name" value="NADP-dependent oxidoreductase domain"/>
    <property type="match status" value="1"/>
</dbReference>
<dbReference type="SUPFAM" id="SSF51430">
    <property type="entry name" value="NAD(P)-linked oxidoreductase"/>
    <property type="match status" value="1"/>
</dbReference>
<proteinExistence type="predicted"/>
<comment type="caution">
    <text evidence="2">The sequence shown here is derived from an EMBL/GenBank/DDBJ whole genome shotgun (WGS) entry which is preliminary data.</text>
</comment>
<name>A0ABV0B0H1_9ACTN</name>
<dbReference type="InterPro" id="IPR050523">
    <property type="entry name" value="AKR_Detox_Biosynth"/>
</dbReference>
<dbReference type="Proteomes" id="UP001447516">
    <property type="component" value="Unassembled WGS sequence"/>
</dbReference>
<keyword evidence="3" id="KW-1185">Reference proteome</keyword>
<dbReference type="InterPro" id="IPR023210">
    <property type="entry name" value="NADP_OxRdtase_dom"/>
</dbReference>
<dbReference type="EMBL" id="JBDJAW010000039">
    <property type="protein sequence ID" value="MEN3539836.1"/>
    <property type="molecule type" value="Genomic_DNA"/>
</dbReference>
<protein>
    <submittedName>
        <fullName evidence="2">Aldo/keto reductase</fullName>
    </submittedName>
</protein>
<dbReference type="RefSeq" id="WP_346229713.1">
    <property type="nucleotide sequence ID" value="NZ_JBDJAW010000039.1"/>
</dbReference>
<dbReference type="Pfam" id="PF00248">
    <property type="entry name" value="Aldo_ket_red"/>
    <property type="match status" value="1"/>
</dbReference>
<feature type="domain" description="NADP-dependent oxidoreductase" evidence="1">
    <location>
        <begin position="15"/>
        <end position="309"/>
    </location>
</feature>
<organism evidence="2 3">
    <name type="scientific">Microbispora maris</name>
    <dbReference type="NCBI Taxonomy" id="3144104"/>
    <lineage>
        <taxon>Bacteria</taxon>
        <taxon>Bacillati</taxon>
        <taxon>Actinomycetota</taxon>
        <taxon>Actinomycetes</taxon>
        <taxon>Streptosporangiales</taxon>
        <taxon>Streptosporangiaceae</taxon>
        <taxon>Microbispora</taxon>
    </lineage>
</organism>
<evidence type="ECO:0000259" key="1">
    <source>
        <dbReference type="Pfam" id="PF00248"/>
    </source>
</evidence>
<sequence length="322" mass="35820">MQYTHLGRTGLQVSRLVLGTMNFGPDTPEDTSHAIMDRALHLGINFFDTANIYGWRLGEGWTEQIIGRWLAKSGRRDDIVLATKVYEPMGQGPNTRGLSALHIRRQVEDSLRRLRTDHIDLYQAHHIDRTTPWEEFWQAMDLLVEQGKILYVGSSNFAGWHIAQANEAARRRHSLGLVSEQSLYNLAERTAELEVLPAAREYGLGVIPWSPLYGGILGGILRKTHTGRASGSDLTAKRLAANRERVAAYELFCDEIGHPPADVALAWLLHQPGITGPIIGPRTLDQLDRSLQALALRLGASELARLDEIFPGPGPAPEAYAW</sequence>
<evidence type="ECO:0000313" key="2">
    <source>
        <dbReference type="EMBL" id="MEN3539836.1"/>
    </source>
</evidence>
<reference evidence="2 3" key="1">
    <citation type="submission" date="2024-05" db="EMBL/GenBank/DDBJ databases">
        <title>Microbispora sp.ZYX-F-249.</title>
        <authorList>
            <person name="Xie H."/>
        </authorList>
    </citation>
    <scope>NUCLEOTIDE SEQUENCE [LARGE SCALE GENOMIC DNA]</scope>
    <source>
        <strain evidence="2 3">ZYX-F-249</strain>
    </source>
</reference>
<dbReference type="InterPro" id="IPR036812">
    <property type="entry name" value="NAD(P)_OxRdtase_dom_sf"/>
</dbReference>
<dbReference type="CDD" id="cd19087">
    <property type="entry name" value="AKR_AKR12A1_B1_C1"/>
    <property type="match status" value="1"/>
</dbReference>
<dbReference type="PANTHER" id="PTHR43364">
    <property type="entry name" value="NADH-SPECIFIC METHYLGLYOXAL REDUCTASE-RELATED"/>
    <property type="match status" value="1"/>
</dbReference>
<gene>
    <name evidence="2" type="ORF">AAH991_32330</name>
</gene>
<evidence type="ECO:0000313" key="3">
    <source>
        <dbReference type="Proteomes" id="UP001447516"/>
    </source>
</evidence>